<protein>
    <recommendedName>
        <fullName evidence="2">SXP/RAL-2 family protein Ani s 5-like cation-binding domain-containing protein</fullName>
    </recommendedName>
</protein>
<sequence length="157" mass="17526">MIMKWTLTSILLVGYTLPFVECTVPPFLHGARASTIDDFNRLLAAADKLTDKQLQAEVDTWIALQDTHVKDAYKDFAEQQKEAKELVESAHQAAVANMSPSAQDADERMASIANDPTLTGEQKRSRIQSIFDELEPTVKHQLANAALAGRWMVAKWK</sequence>
<dbReference type="Pfam" id="PF02520">
    <property type="entry name" value="ANIS5_cation-bd"/>
    <property type="match status" value="1"/>
</dbReference>
<feature type="signal peptide" evidence="1">
    <location>
        <begin position="1"/>
        <end position="22"/>
    </location>
</feature>
<dbReference type="AlphaFoldDB" id="A0ABD6EIN7"/>
<reference evidence="3 4" key="1">
    <citation type="submission" date="2024-08" db="EMBL/GenBank/DDBJ databases">
        <title>Gnathostoma spinigerum genome.</title>
        <authorList>
            <person name="Gonzalez-Bertolin B."/>
            <person name="Monzon S."/>
            <person name="Zaballos A."/>
            <person name="Jimenez P."/>
            <person name="Dekumyoy P."/>
            <person name="Varona S."/>
            <person name="Cuesta I."/>
            <person name="Sumanam S."/>
            <person name="Adisakwattana P."/>
            <person name="Gasser R.B."/>
            <person name="Hernandez-Gonzalez A."/>
            <person name="Young N.D."/>
            <person name="Perteguer M.J."/>
        </authorList>
    </citation>
    <scope>NUCLEOTIDE SEQUENCE [LARGE SCALE GENOMIC DNA]</scope>
    <source>
        <strain evidence="3">AL3</strain>
        <tissue evidence="3">Liver</tissue>
    </source>
</reference>
<comment type="caution">
    <text evidence="3">The sequence shown here is derived from an EMBL/GenBank/DDBJ whole genome shotgun (WGS) entry which is preliminary data.</text>
</comment>
<dbReference type="InterPro" id="IPR003677">
    <property type="entry name" value="ANIS5_cation-bd"/>
</dbReference>
<evidence type="ECO:0000313" key="4">
    <source>
        <dbReference type="Proteomes" id="UP001608902"/>
    </source>
</evidence>
<evidence type="ECO:0000313" key="3">
    <source>
        <dbReference type="EMBL" id="MFH4979435.1"/>
    </source>
</evidence>
<feature type="domain" description="SXP/RAL-2 family protein Ani s 5-like cation-binding" evidence="2">
    <location>
        <begin position="38"/>
        <end position="137"/>
    </location>
</feature>
<dbReference type="InterPro" id="IPR052823">
    <property type="entry name" value="SXP/RAL-2_related"/>
</dbReference>
<dbReference type="EMBL" id="JBGFUD010004188">
    <property type="protein sequence ID" value="MFH4979435.1"/>
    <property type="molecule type" value="Genomic_DNA"/>
</dbReference>
<evidence type="ECO:0000256" key="1">
    <source>
        <dbReference type="SAM" id="SignalP"/>
    </source>
</evidence>
<name>A0ABD6EIN7_9BILA</name>
<keyword evidence="1" id="KW-0732">Signal</keyword>
<dbReference type="PANTHER" id="PTHR21593:SF36">
    <property type="entry name" value="DUF148 DOMAIN-CONTAINING PROTEIN-RELATED"/>
    <property type="match status" value="1"/>
</dbReference>
<accession>A0ABD6EIN7</accession>
<gene>
    <name evidence="3" type="ORF">AB6A40_006144</name>
</gene>
<feature type="chain" id="PRO_5044745110" description="SXP/RAL-2 family protein Ani s 5-like cation-binding domain-containing protein" evidence="1">
    <location>
        <begin position="23"/>
        <end position="157"/>
    </location>
</feature>
<evidence type="ECO:0000259" key="2">
    <source>
        <dbReference type="Pfam" id="PF02520"/>
    </source>
</evidence>
<proteinExistence type="predicted"/>
<organism evidence="3 4">
    <name type="scientific">Gnathostoma spinigerum</name>
    <dbReference type="NCBI Taxonomy" id="75299"/>
    <lineage>
        <taxon>Eukaryota</taxon>
        <taxon>Metazoa</taxon>
        <taxon>Ecdysozoa</taxon>
        <taxon>Nematoda</taxon>
        <taxon>Chromadorea</taxon>
        <taxon>Rhabditida</taxon>
        <taxon>Spirurina</taxon>
        <taxon>Gnathostomatomorpha</taxon>
        <taxon>Gnathostomatoidea</taxon>
        <taxon>Gnathostomatidae</taxon>
        <taxon>Gnathostoma</taxon>
    </lineage>
</organism>
<dbReference type="Proteomes" id="UP001608902">
    <property type="component" value="Unassembled WGS sequence"/>
</dbReference>
<keyword evidence="4" id="KW-1185">Reference proteome</keyword>
<dbReference type="PANTHER" id="PTHR21593">
    <property type="entry name" value="PRION-LIKE- Q/N-RICH -DOMAIN-BEARING PROTEIN PROTEIN"/>
    <property type="match status" value="1"/>
</dbReference>